<accession>J3P5D4</accession>
<dbReference type="Proteomes" id="UP000006039">
    <property type="component" value="Unassembled WGS sequence"/>
</dbReference>
<reference evidence="4" key="5">
    <citation type="submission" date="2018-04" db="UniProtKB">
        <authorList>
            <consortium name="EnsemblFungi"/>
        </authorList>
    </citation>
    <scope>IDENTIFICATION</scope>
    <source>
        <strain evidence="4">R3-111a-1</strain>
    </source>
</reference>
<dbReference type="InterPro" id="IPR036770">
    <property type="entry name" value="Ankyrin_rpt-contain_sf"/>
</dbReference>
<dbReference type="STRING" id="644352.J3P5D4"/>
<dbReference type="VEuPathDB" id="FungiDB:GGTG_08723"/>
<reference evidence="5" key="1">
    <citation type="submission" date="2010-07" db="EMBL/GenBank/DDBJ databases">
        <title>The genome sequence of Gaeumannomyces graminis var. tritici strain R3-111a-1.</title>
        <authorList>
            <consortium name="The Broad Institute Genome Sequencing Platform"/>
            <person name="Ma L.-J."/>
            <person name="Dead R."/>
            <person name="Young S."/>
            <person name="Zeng Q."/>
            <person name="Koehrsen M."/>
            <person name="Alvarado L."/>
            <person name="Berlin A."/>
            <person name="Chapman S.B."/>
            <person name="Chen Z."/>
            <person name="Freedman E."/>
            <person name="Gellesch M."/>
            <person name="Goldberg J."/>
            <person name="Griggs A."/>
            <person name="Gujja S."/>
            <person name="Heilman E.R."/>
            <person name="Heiman D."/>
            <person name="Hepburn T."/>
            <person name="Howarth C."/>
            <person name="Jen D."/>
            <person name="Larson L."/>
            <person name="Mehta T."/>
            <person name="Neiman D."/>
            <person name="Pearson M."/>
            <person name="Roberts A."/>
            <person name="Saif S."/>
            <person name="Shea T."/>
            <person name="Shenoy N."/>
            <person name="Sisk P."/>
            <person name="Stolte C."/>
            <person name="Sykes S."/>
            <person name="Walk T."/>
            <person name="White J."/>
            <person name="Yandava C."/>
            <person name="Haas B."/>
            <person name="Nusbaum C."/>
            <person name="Birren B."/>
        </authorList>
    </citation>
    <scope>NUCLEOTIDE SEQUENCE [LARGE SCALE GENOMIC DNA]</scope>
    <source>
        <strain evidence="5">R3-111a-1</strain>
    </source>
</reference>
<reference evidence="4" key="4">
    <citation type="journal article" date="2015" name="G3 (Bethesda)">
        <title>Genome sequences of three phytopathogenic species of the Magnaporthaceae family of fungi.</title>
        <authorList>
            <person name="Okagaki L.H."/>
            <person name="Nunes C.C."/>
            <person name="Sailsbery J."/>
            <person name="Clay B."/>
            <person name="Brown D."/>
            <person name="John T."/>
            <person name="Oh Y."/>
            <person name="Young N."/>
            <person name="Fitzgerald M."/>
            <person name="Haas B.J."/>
            <person name="Zeng Q."/>
            <person name="Young S."/>
            <person name="Adiconis X."/>
            <person name="Fan L."/>
            <person name="Levin J.Z."/>
            <person name="Mitchell T.K."/>
            <person name="Okubara P.A."/>
            <person name="Farman M.L."/>
            <person name="Kohn L.M."/>
            <person name="Birren B."/>
            <person name="Ma L.-J."/>
            <person name="Dean R.A."/>
        </authorList>
    </citation>
    <scope>NUCLEOTIDE SEQUENCE</scope>
    <source>
        <strain evidence="4">R3-111a-1</strain>
    </source>
</reference>
<dbReference type="Pfam" id="PF12796">
    <property type="entry name" value="Ank_2"/>
    <property type="match status" value="1"/>
</dbReference>
<gene>
    <name evidence="4" type="primary">20349181</name>
    <name evidence="3" type="ORF">GGTG_08723</name>
</gene>
<evidence type="ECO:0000313" key="4">
    <source>
        <dbReference type="EnsemblFungi" id="EJT74885"/>
    </source>
</evidence>
<dbReference type="PANTHER" id="PTHR24198">
    <property type="entry name" value="ANKYRIN REPEAT AND PROTEIN KINASE DOMAIN-CONTAINING PROTEIN"/>
    <property type="match status" value="1"/>
</dbReference>
<dbReference type="OrthoDB" id="4772757at2759"/>
<reference evidence="3" key="2">
    <citation type="submission" date="2010-07" db="EMBL/GenBank/DDBJ databases">
        <authorList>
            <consortium name="The Broad Institute Genome Sequencing Platform"/>
            <consortium name="Broad Institute Genome Sequencing Center for Infectious Disease"/>
            <person name="Ma L.-J."/>
            <person name="Dead R."/>
            <person name="Young S."/>
            <person name="Zeng Q."/>
            <person name="Koehrsen M."/>
            <person name="Alvarado L."/>
            <person name="Berlin A."/>
            <person name="Chapman S.B."/>
            <person name="Chen Z."/>
            <person name="Freedman E."/>
            <person name="Gellesch M."/>
            <person name="Goldberg J."/>
            <person name="Griggs A."/>
            <person name="Gujja S."/>
            <person name="Heilman E.R."/>
            <person name="Heiman D."/>
            <person name="Hepburn T."/>
            <person name="Howarth C."/>
            <person name="Jen D."/>
            <person name="Larson L."/>
            <person name="Mehta T."/>
            <person name="Neiman D."/>
            <person name="Pearson M."/>
            <person name="Roberts A."/>
            <person name="Saif S."/>
            <person name="Shea T."/>
            <person name="Shenoy N."/>
            <person name="Sisk P."/>
            <person name="Stolte C."/>
            <person name="Sykes S."/>
            <person name="Walk T."/>
            <person name="White J."/>
            <person name="Yandava C."/>
            <person name="Haas B."/>
            <person name="Nusbaum C."/>
            <person name="Birren B."/>
        </authorList>
    </citation>
    <scope>NUCLEOTIDE SEQUENCE</scope>
    <source>
        <strain evidence="3">R3-111a-1</strain>
    </source>
</reference>
<evidence type="ECO:0000313" key="5">
    <source>
        <dbReference type="Proteomes" id="UP000006039"/>
    </source>
</evidence>
<dbReference type="SUPFAM" id="SSF48403">
    <property type="entry name" value="Ankyrin repeat"/>
    <property type="match status" value="1"/>
</dbReference>
<dbReference type="eggNOG" id="ENOG502R6IB">
    <property type="taxonomic scope" value="Eukaryota"/>
</dbReference>
<dbReference type="AlphaFoldDB" id="J3P5D4"/>
<evidence type="ECO:0000256" key="1">
    <source>
        <dbReference type="ARBA" id="ARBA00022737"/>
    </source>
</evidence>
<dbReference type="RefSeq" id="XP_009224829.1">
    <property type="nucleotide sequence ID" value="XM_009226565.1"/>
</dbReference>
<dbReference type="HOGENOM" id="CLU_506222_0_0_1"/>
<keyword evidence="2" id="KW-0040">ANK repeat</keyword>
<dbReference type="EMBL" id="GL385398">
    <property type="protein sequence ID" value="EJT74885.1"/>
    <property type="molecule type" value="Genomic_DNA"/>
</dbReference>
<organism evidence="3">
    <name type="scientific">Gaeumannomyces tritici (strain R3-111a-1)</name>
    <name type="common">Wheat and barley take-all root rot fungus</name>
    <name type="synonym">Gaeumannomyces graminis var. tritici</name>
    <dbReference type="NCBI Taxonomy" id="644352"/>
    <lineage>
        <taxon>Eukaryota</taxon>
        <taxon>Fungi</taxon>
        <taxon>Dikarya</taxon>
        <taxon>Ascomycota</taxon>
        <taxon>Pezizomycotina</taxon>
        <taxon>Sordariomycetes</taxon>
        <taxon>Sordariomycetidae</taxon>
        <taxon>Magnaporthales</taxon>
        <taxon>Magnaporthaceae</taxon>
        <taxon>Gaeumannomyces</taxon>
    </lineage>
</organism>
<protein>
    <submittedName>
        <fullName evidence="3 4">Uncharacterized protein</fullName>
    </submittedName>
</protein>
<sequence>MDPRVLGWDIFALIIEELVVKIGPYKTVLLRPVCRDFDIAVVRALCFGRAVEYDDDALVEMYHRLPHHLKANIFLASLPLCPHDAVLSGLAATIEALERLTVDAPPPTAGEVDRYGKPMHHIHLAEAVASWLPKHKVNRDRGGHAEELVDEQAAAQNTLCGAIVLGAHELVESLLDAGEEVTPSSGRRVLALAHTESPLFGRPLQVAAAWGRTRALNLLLDWGVPARTGAKYMCTRRDYVQQGRVPSLVPDTHFSFRNPRASALVAAATGGHREVVLRLMEADYYSPLDNIESLMAIVACVRGGNLSLMELLAEPYGGLMKVAYELPITLLVEACRYGHVDIVKRLLDMTLTTYSFFKDDRLLFDPETGPKGALQVASAQGNVDLVRVLLQWGLSQSRADANNCLALEVAAKRGHQGVVDLLLKREDAAPERVADVILDMVDGHHERQVRAMLAKNPGILDVHPTTFPCGPLRTAILEKAIRTLHPGLIRMAVSELGVSPSEALGAPPSGETTTPLQVARQMSSRWIYDLLLSLGADAESDPSSNDPARADDFEKPVMVSRSGVRLGPETWEWTGKY</sequence>
<keyword evidence="5" id="KW-1185">Reference proteome</keyword>
<reference evidence="3" key="3">
    <citation type="submission" date="2010-09" db="EMBL/GenBank/DDBJ databases">
        <title>Annotation of Gaeumannomyces graminis var. tritici R3-111a-1.</title>
        <authorList>
            <consortium name="The Broad Institute Genome Sequencing Platform"/>
            <person name="Ma L.-J."/>
            <person name="Dead R."/>
            <person name="Young S.K."/>
            <person name="Zeng Q."/>
            <person name="Gargeya S."/>
            <person name="Fitzgerald M."/>
            <person name="Haas B."/>
            <person name="Abouelleil A."/>
            <person name="Alvarado L."/>
            <person name="Arachchi H.M."/>
            <person name="Berlin A."/>
            <person name="Brown A."/>
            <person name="Chapman S.B."/>
            <person name="Chen Z."/>
            <person name="Dunbar C."/>
            <person name="Freedman E."/>
            <person name="Gearin G."/>
            <person name="Gellesch M."/>
            <person name="Goldberg J."/>
            <person name="Griggs A."/>
            <person name="Gujja S."/>
            <person name="Heiman D."/>
            <person name="Howarth C."/>
            <person name="Larson L."/>
            <person name="Lui A."/>
            <person name="MacDonald P.J.P."/>
            <person name="Mehta T."/>
            <person name="Montmayeur A."/>
            <person name="Murphy C."/>
            <person name="Neiman D."/>
            <person name="Pearson M."/>
            <person name="Priest M."/>
            <person name="Roberts A."/>
            <person name="Saif S."/>
            <person name="Shea T."/>
            <person name="Shenoy N."/>
            <person name="Sisk P."/>
            <person name="Stolte C."/>
            <person name="Sykes S."/>
            <person name="Yandava C."/>
            <person name="Wortman J."/>
            <person name="Nusbaum C."/>
            <person name="Birren B."/>
        </authorList>
    </citation>
    <scope>NUCLEOTIDE SEQUENCE</scope>
    <source>
        <strain evidence="3">R3-111a-1</strain>
    </source>
</reference>
<dbReference type="PANTHER" id="PTHR24198:SF165">
    <property type="entry name" value="ANKYRIN REPEAT-CONTAINING PROTEIN-RELATED"/>
    <property type="match status" value="1"/>
</dbReference>
<dbReference type="InterPro" id="IPR002110">
    <property type="entry name" value="Ankyrin_rpt"/>
</dbReference>
<proteinExistence type="predicted"/>
<dbReference type="EnsemblFungi" id="EJT74885">
    <property type="protein sequence ID" value="EJT74885"/>
    <property type="gene ID" value="GGTG_08723"/>
</dbReference>
<evidence type="ECO:0000256" key="2">
    <source>
        <dbReference type="ARBA" id="ARBA00023043"/>
    </source>
</evidence>
<dbReference type="Gene3D" id="1.25.40.20">
    <property type="entry name" value="Ankyrin repeat-containing domain"/>
    <property type="match status" value="1"/>
</dbReference>
<dbReference type="GeneID" id="20349181"/>
<evidence type="ECO:0000313" key="3">
    <source>
        <dbReference type="EMBL" id="EJT74885.1"/>
    </source>
</evidence>
<keyword evidence="1" id="KW-0677">Repeat</keyword>
<name>J3P5D4_GAET3</name>